<dbReference type="EMBL" id="JAVXUO010000511">
    <property type="protein sequence ID" value="KAK2991582.1"/>
    <property type="molecule type" value="Genomic_DNA"/>
</dbReference>
<dbReference type="InterPro" id="IPR036047">
    <property type="entry name" value="F-box-like_dom_sf"/>
</dbReference>
<dbReference type="AlphaFoldDB" id="A0AA88RLL2"/>
<accession>A0AA88RLL2</accession>
<dbReference type="PANTHER" id="PTHR31672">
    <property type="entry name" value="BNACNNG10540D PROTEIN"/>
    <property type="match status" value="1"/>
</dbReference>
<sequence length="339" mass="37556">MSIQSRNLPEDVIIDVLLRLPIQSLLRCRSVSKHWYVLLTSPSFIKLHLSRSSNAPMLLVAGYVCERGVRGLQRVNVCSLDGDNNKGASNVHFPFELPTTNNIKVQDSCNGLVCLSIDSNKTLALWNPATRECMSLEVPRCNSPYSHCDKFGIGFVPDTNDCKVVRLRARINRGLRKSITLISTYTLSSDSWESNEVVGPDVISEYSAYANGFLHWIAHERRGVRSIVSLDLRNGVFGQSLFVVGPSPTGVLLSQVFFMLLLEIDVSKSVQIAKSSSSSSTSSSLCKCHKVDPVMLMSPRCTHSVDDISNHPLQVRLASILAPLTCWRCLVISMMLMLL</sequence>
<dbReference type="Pfam" id="PF00646">
    <property type="entry name" value="F-box"/>
    <property type="match status" value="1"/>
</dbReference>
<proteinExistence type="predicted"/>
<name>A0AA88RLL2_9ASTE</name>
<comment type="caution">
    <text evidence="2">The sequence shown here is derived from an EMBL/GenBank/DDBJ whole genome shotgun (WGS) entry which is preliminary data.</text>
</comment>
<dbReference type="PANTHER" id="PTHR31672:SF13">
    <property type="entry name" value="F-BOX PROTEIN CPR30-LIKE"/>
    <property type="match status" value="1"/>
</dbReference>
<dbReference type="InterPro" id="IPR006527">
    <property type="entry name" value="F-box-assoc_dom_typ1"/>
</dbReference>
<reference evidence="2" key="1">
    <citation type="submission" date="2022-12" db="EMBL/GenBank/DDBJ databases">
        <title>Draft genome assemblies for two species of Escallonia (Escalloniales).</title>
        <authorList>
            <person name="Chanderbali A."/>
            <person name="Dervinis C."/>
            <person name="Anghel I."/>
            <person name="Soltis D."/>
            <person name="Soltis P."/>
            <person name="Zapata F."/>
        </authorList>
    </citation>
    <scope>NUCLEOTIDE SEQUENCE</scope>
    <source>
        <strain evidence="2">UCBG92.1500</strain>
        <tissue evidence="2">Leaf</tissue>
    </source>
</reference>
<dbReference type="CDD" id="cd22157">
    <property type="entry name" value="F-box_AtFBW1-like"/>
    <property type="match status" value="1"/>
</dbReference>
<dbReference type="Gene3D" id="1.20.1280.50">
    <property type="match status" value="1"/>
</dbReference>
<dbReference type="PROSITE" id="PS50181">
    <property type="entry name" value="FBOX"/>
    <property type="match status" value="1"/>
</dbReference>
<evidence type="ECO:0000313" key="3">
    <source>
        <dbReference type="Proteomes" id="UP001187471"/>
    </source>
</evidence>
<dbReference type="InterPro" id="IPR001810">
    <property type="entry name" value="F-box_dom"/>
</dbReference>
<dbReference type="SUPFAM" id="SSF81383">
    <property type="entry name" value="F-box domain"/>
    <property type="match status" value="1"/>
</dbReference>
<evidence type="ECO:0000313" key="2">
    <source>
        <dbReference type="EMBL" id="KAK2991582.1"/>
    </source>
</evidence>
<dbReference type="InterPro" id="IPR050796">
    <property type="entry name" value="SCF_F-box_component"/>
</dbReference>
<dbReference type="NCBIfam" id="TIGR01640">
    <property type="entry name" value="F_box_assoc_1"/>
    <property type="match status" value="1"/>
</dbReference>
<gene>
    <name evidence="2" type="ORF">RJ640_025881</name>
</gene>
<dbReference type="Pfam" id="PF07734">
    <property type="entry name" value="FBA_1"/>
    <property type="match status" value="1"/>
</dbReference>
<dbReference type="InterPro" id="IPR017451">
    <property type="entry name" value="F-box-assoc_interact_dom"/>
</dbReference>
<dbReference type="SMART" id="SM00256">
    <property type="entry name" value="FBOX"/>
    <property type="match status" value="1"/>
</dbReference>
<dbReference type="Proteomes" id="UP001187471">
    <property type="component" value="Unassembled WGS sequence"/>
</dbReference>
<organism evidence="2 3">
    <name type="scientific">Escallonia rubra</name>
    <dbReference type="NCBI Taxonomy" id="112253"/>
    <lineage>
        <taxon>Eukaryota</taxon>
        <taxon>Viridiplantae</taxon>
        <taxon>Streptophyta</taxon>
        <taxon>Embryophyta</taxon>
        <taxon>Tracheophyta</taxon>
        <taxon>Spermatophyta</taxon>
        <taxon>Magnoliopsida</taxon>
        <taxon>eudicotyledons</taxon>
        <taxon>Gunneridae</taxon>
        <taxon>Pentapetalae</taxon>
        <taxon>asterids</taxon>
        <taxon>campanulids</taxon>
        <taxon>Escalloniales</taxon>
        <taxon>Escalloniaceae</taxon>
        <taxon>Escallonia</taxon>
    </lineage>
</organism>
<evidence type="ECO:0000259" key="1">
    <source>
        <dbReference type="PROSITE" id="PS50181"/>
    </source>
</evidence>
<protein>
    <recommendedName>
        <fullName evidence="1">F-box domain-containing protein</fullName>
    </recommendedName>
</protein>
<keyword evidence="3" id="KW-1185">Reference proteome</keyword>
<feature type="domain" description="F-box" evidence="1">
    <location>
        <begin position="2"/>
        <end position="47"/>
    </location>
</feature>